<keyword evidence="3" id="KW-0560">Oxidoreductase</keyword>
<feature type="domain" description="Nitroreductase" evidence="5">
    <location>
        <begin position="8"/>
        <end position="169"/>
    </location>
</feature>
<dbReference type="RefSeq" id="WP_091364957.1">
    <property type="nucleotide sequence ID" value="NZ_FMXA01000016.1"/>
</dbReference>
<organism evidence="6 7">
    <name type="scientific">Allisonella histaminiformans</name>
    <dbReference type="NCBI Taxonomy" id="209880"/>
    <lineage>
        <taxon>Bacteria</taxon>
        <taxon>Bacillati</taxon>
        <taxon>Bacillota</taxon>
        <taxon>Negativicutes</taxon>
        <taxon>Veillonellales</taxon>
        <taxon>Veillonellaceae</taxon>
        <taxon>Allisonella</taxon>
    </lineage>
</organism>
<dbReference type="PANTHER" id="PTHR43035">
    <property type="entry name" value="FATTY ACID REPRESSION MUTANT PROTEIN 2-RELATED"/>
    <property type="match status" value="1"/>
</dbReference>
<name>A0A1G5WAV2_9FIRM</name>
<dbReference type="Pfam" id="PF00881">
    <property type="entry name" value="Nitroreductase"/>
    <property type="match status" value="1"/>
</dbReference>
<dbReference type="InterPro" id="IPR000415">
    <property type="entry name" value="Nitroreductase-like"/>
</dbReference>
<evidence type="ECO:0000259" key="5">
    <source>
        <dbReference type="Pfam" id="PF00881"/>
    </source>
</evidence>
<dbReference type="GO" id="GO:0034599">
    <property type="term" value="P:cellular response to oxidative stress"/>
    <property type="evidence" value="ECO:0007669"/>
    <property type="project" value="InterPro"/>
</dbReference>
<evidence type="ECO:0000256" key="3">
    <source>
        <dbReference type="ARBA" id="ARBA00023002"/>
    </source>
</evidence>
<dbReference type="InterPro" id="IPR033877">
    <property type="entry name" value="Frm2/Hbn1"/>
</dbReference>
<feature type="compositionally biased region" description="Basic and acidic residues" evidence="4">
    <location>
        <begin position="172"/>
        <end position="184"/>
    </location>
</feature>
<dbReference type="GeneID" id="87756271"/>
<dbReference type="GO" id="GO:0016491">
    <property type="term" value="F:oxidoreductase activity"/>
    <property type="evidence" value="ECO:0007669"/>
    <property type="project" value="UniProtKB-KW"/>
</dbReference>
<evidence type="ECO:0000256" key="1">
    <source>
        <dbReference type="ARBA" id="ARBA00004496"/>
    </source>
</evidence>
<dbReference type="FunFam" id="3.40.109.10:FF:000001">
    <property type="entry name" value="Nitroreductase family"/>
    <property type="match status" value="1"/>
</dbReference>
<dbReference type="Proteomes" id="UP000199689">
    <property type="component" value="Unassembled WGS sequence"/>
</dbReference>
<dbReference type="Gene3D" id="3.40.109.10">
    <property type="entry name" value="NADH Oxidase"/>
    <property type="match status" value="1"/>
</dbReference>
<sequence length="191" mass="21565">MTRLTDVLKRRRSIYALNRQLPVSEDEVLDLIKEATELVPDAFNMKSQRVIVVLGDKQDTLWDGIYDAFGGKVARAKIDSFKAAYGTILYFIDDNTVKALQTKFPRYADNFPVWAQQANGMLQINIWAGLAELGVGANIQHYNPVIDPLVKDMFQVPDGYRLIAQMPFGGVESEREPKEKEDISARVTVAR</sequence>
<dbReference type="PANTHER" id="PTHR43035:SF1">
    <property type="entry name" value="FATTY ACID REPRESSION MUTANT PROTEIN 2-RELATED"/>
    <property type="match status" value="1"/>
</dbReference>
<protein>
    <recommendedName>
        <fullName evidence="5">Nitroreductase domain-containing protein</fullName>
    </recommendedName>
</protein>
<evidence type="ECO:0000256" key="2">
    <source>
        <dbReference type="ARBA" id="ARBA00022490"/>
    </source>
</evidence>
<accession>A0A1G5WAV2</accession>
<proteinExistence type="predicted"/>
<dbReference type="OrthoDB" id="9810617at2"/>
<reference evidence="6 7" key="1">
    <citation type="submission" date="2016-10" db="EMBL/GenBank/DDBJ databases">
        <authorList>
            <person name="de Groot N.N."/>
        </authorList>
    </citation>
    <scope>NUCLEOTIDE SEQUENCE [LARGE SCALE GENOMIC DNA]</scope>
    <source>
        <strain evidence="6 7">DSM 15230</strain>
    </source>
</reference>
<evidence type="ECO:0000256" key="4">
    <source>
        <dbReference type="SAM" id="MobiDB-lite"/>
    </source>
</evidence>
<dbReference type="AlphaFoldDB" id="A0A1G5WAV2"/>
<comment type="subcellular location">
    <subcellularLocation>
        <location evidence="1">Cytoplasm</location>
    </subcellularLocation>
</comment>
<evidence type="ECO:0000313" key="7">
    <source>
        <dbReference type="Proteomes" id="UP000199689"/>
    </source>
</evidence>
<gene>
    <name evidence="6" type="ORF">SAMN02910343_01261</name>
</gene>
<dbReference type="GO" id="GO:0005737">
    <property type="term" value="C:cytoplasm"/>
    <property type="evidence" value="ECO:0007669"/>
    <property type="project" value="UniProtKB-SubCell"/>
</dbReference>
<keyword evidence="7" id="KW-1185">Reference proteome</keyword>
<dbReference type="CDD" id="cd02140">
    <property type="entry name" value="Frm2-like"/>
    <property type="match status" value="1"/>
</dbReference>
<keyword evidence="2" id="KW-0963">Cytoplasm</keyword>
<feature type="region of interest" description="Disordered" evidence="4">
    <location>
        <begin position="172"/>
        <end position="191"/>
    </location>
</feature>
<dbReference type="EMBL" id="FMXA01000016">
    <property type="protein sequence ID" value="SDA55231.1"/>
    <property type="molecule type" value="Genomic_DNA"/>
</dbReference>
<dbReference type="SUPFAM" id="SSF55469">
    <property type="entry name" value="FMN-dependent nitroreductase-like"/>
    <property type="match status" value="1"/>
</dbReference>
<evidence type="ECO:0000313" key="6">
    <source>
        <dbReference type="EMBL" id="SDA55231.1"/>
    </source>
</evidence>
<dbReference type="InterPro" id="IPR029479">
    <property type="entry name" value="Nitroreductase"/>
</dbReference>